<dbReference type="AlphaFoldDB" id="A0A937VX59"/>
<evidence type="ECO:0000313" key="2">
    <source>
        <dbReference type="EMBL" id="MBM3222724.1"/>
    </source>
</evidence>
<name>A0A937VX59_UNCTE</name>
<sequence length="80" mass="9383">MLTDLYLLFGLLVHVVLLGLVDWLGYRHLVTHGYDHTVLALAVLNIAIFVGIYYLVLRPLRQRMQRRRMARAVRQQRLPS</sequence>
<organism evidence="2 3">
    <name type="scientific">Tectimicrobiota bacterium</name>
    <dbReference type="NCBI Taxonomy" id="2528274"/>
    <lineage>
        <taxon>Bacteria</taxon>
        <taxon>Pseudomonadati</taxon>
        <taxon>Nitrospinota/Tectimicrobiota group</taxon>
        <taxon>Candidatus Tectimicrobiota</taxon>
    </lineage>
</organism>
<accession>A0A937VX59</accession>
<keyword evidence="1" id="KW-0812">Transmembrane</keyword>
<proteinExistence type="predicted"/>
<evidence type="ECO:0000313" key="3">
    <source>
        <dbReference type="Proteomes" id="UP000712673"/>
    </source>
</evidence>
<comment type="caution">
    <text evidence="2">The sequence shown here is derived from an EMBL/GenBank/DDBJ whole genome shotgun (WGS) entry which is preliminary data.</text>
</comment>
<feature type="transmembrane region" description="Helical" evidence="1">
    <location>
        <begin position="5"/>
        <end position="26"/>
    </location>
</feature>
<evidence type="ECO:0000256" key="1">
    <source>
        <dbReference type="SAM" id="Phobius"/>
    </source>
</evidence>
<reference evidence="2" key="1">
    <citation type="submission" date="2019-03" db="EMBL/GenBank/DDBJ databases">
        <title>Lake Tanganyika Metagenome-Assembled Genomes (MAGs).</title>
        <authorList>
            <person name="Tran P."/>
        </authorList>
    </citation>
    <scope>NUCLEOTIDE SEQUENCE</scope>
    <source>
        <strain evidence="2">K_DeepCast_65m_m2_066</strain>
    </source>
</reference>
<dbReference type="EMBL" id="VGLS01000047">
    <property type="protein sequence ID" value="MBM3222724.1"/>
    <property type="molecule type" value="Genomic_DNA"/>
</dbReference>
<dbReference type="Proteomes" id="UP000712673">
    <property type="component" value="Unassembled WGS sequence"/>
</dbReference>
<keyword evidence="1" id="KW-1133">Transmembrane helix</keyword>
<protein>
    <submittedName>
        <fullName evidence="2">Uncharacterized protein</fullName>
    </submittedName>
</protein>
<feature type="transmembrane region" description="Helical" evidence="1">
    <location>
        <begin position="38"/>
        <end position="57"/>
    </location>
</feature>
<gene>
    <name evidence="2" type="ORF">FJZ47_02820</name>
</gene>
<keyword evidence="1" id="KW-0472">Membrane</keyword>